<dbReference type="Pfam" id="PF13340">
    <property type="entry name" value="DUF4096"/>
    <property type="match status" value="1"/>
</dbReference>
<dbReference type="AlphaFoldDB" id="A0A1F8DQ00"/>
<proteinExistence type="predicted"/>
<dbReference type="NCBIfam" id="NF033580">
    <property type="entry name" value="transpos_IS5_3"/>
    <property type="match status" value="1"/>
</dbReference>
<comment type="caution">
    <text evidence="2">The sequence shown here is derived from an EMBL/GenBank/DDBJ whole genome shotgun (WGS) entry which is preliminary data.</text>
</comment>
<protein>
    <submittedName>
        <fullName evidence="2">Transposase</fullName>
    </submittedName>
</protein>
<name>A0A1F8DQ00_9BACT</name>
<gene>
    <name evidence="2" type="ORF">A2755_04100</name>
</gene>
<dbReference type="PANTHER" id="PTHR30007:SF0">
    <property type="entry name" value="TRANSPOSASE"/>
    <property type="match status" value="1"/>
</dbReference>
<reference evidence="2 3" key="1">
    <citation type="journal article" date="2016" name="Nat. Commun.">
        <title>Thousands of microbial genomes shed light on interconnected biogeochemical processes in an aquifer system.</title>
        <authorList>
            <person name="Anantharaman K."/>
            <person name="Brown C.T."/>
            <person name="Hug L.A."/>
            <person name="Sharon I."/>
            <person name="Castelle C.J."/>
            <person name="Probst A.J."/>
            <person name="Thomas B.C."/>
            <person name="Singh A."/>
            <person name="Wilkins M.J."/>
            <person name="Karaoz U."/>
            <person name="Brodie E.L."/>
            <person name="Williams K.H."/>
            <person name="Hubbard S.S."/>
            <person name="Banfield J.F."/>
        </authorList>
    </citation>
    <scope>NUCLEOTIDE SEQUENCE [LARGE SCALE GENOMIC DNA]</scope>
</reference>
<dbReference type="EMBL" id="MGIP01000018">
    <property type="protein sequence ID" value="OGM90697.1"/>
    <property type="molecule type" value="Genomic_DNA"/>
</dbReference>
<evidence type="ECO:0000313" key="3">
    <source>
        <dbReference type="Proteomes" id="UP000177029"/>
    </source>
</evidence>
<evidence type="ECO:0000259" key="1">
    <source>
        <dbReference type="Pfam" id="PF13340"/>
    </source>
</evidence>
<organism evidence="2 3">
    <name type="scientific">Candidatus Wolfebacteria bacterium RIFCSPHIGHO2_01_FULL_48_22</name>
    <dbReference type="NCBI Taxonomy" id="1802555"/>
    <lineage>
        <taxon>Bacteria</taxon>
        <taxon>Candidatus Wolfeibacteriota</taxon>
    </lineage>
</organism>
<sequence>MIPRNQKRKVYPTDLTDKQWSHIEPLIPPAKEGGRPRTTDIREILNAVIYVAKSGCDWRMLPHDFPEWHIVYHYFAQWKNNGTWKSIHDALRGRLRKKLGKKVQPTAGIIDSQSVKTAEKGGFVAMMLAKR</sequence>
<evidence type="ECO:0000313" key="2">
    <source>
        <dbReference type="EMBL" id="OGM90697.1"/>
    </source>
</evidence>
<dbReference type="Proteomes" id="UP000177029">
    <property type="component" value="Unassembled WGS sequence"/>
</dbReference>
<accession>A0A1F8DQ00</accession>
<dbReference type="PANTHER" id="PTHR30007">
    <property type="entry name" value="PHP DOMAIN PROTEIN"/>
    <property type="match status" value="1"/>
</dbReference>
<feature type="domain" description="Insertion element IS402-like" evidence="1">
    <location>
        <begin position="15"/>
        <end position="88"/>
    </location>
</feature>
<dbReference type="InterPro" id="IPR025161">
    <property type="entry name" value="IS402-like_dom"/>
</dbReference>